<keyword evidence="3" id="KW-1185">Reference proteome</keyword>
<dbReference type="Proteomes" id="UP001155182">
    <property type="component" value="Unassembled WGS sequence"/>
</dbReference>
<gene>
    <name evidence="2" type="ORF">NF867_17505</name>
</gene>
<evidence type="ECO:0000313" key="3">
    <source>
        <dbReference type="Proteomes" id="UP001155182"/>
    </source>
</evidence>
<keyword evidence="1" id="KW-0472">Membrane</keyword>
<evidence type="ECO:0008006" key="4">
    <source>
        <dbReference type="Google" id="ProtNLM"/>
    </source>
</evidence>
<dbReference type="AlphaFoldDB" id="A0A9X2F4M2"/>
<comment type="caution">
    <text evidence="2">The sequence shown here is derived from an EMBL/GenBank/DDBJ whole genome shotgun (WGS) entry which is preliminary data.</text>
</comment>
<organism evidence="2 3">
    <name type="scientific">Solitalea agri</name>
    <dbReference type="NCBI Taxonomy" id="2953739"/>
    <lineage>
        <taxon>Bacteria</taxon>
        <taxon>Pseudomonadati</taxon>
        <taxon>Bacteroidota</taxon>
        <taxon>Sphingobacteriia</taxon>
        <taxon>Sphingobacteriales</taxon>
        <taxon>Sphingobacteriaceae</taxon>
        <taxon>Solitalea</taxon>
    </lineage>
</organism>
<dbReference type="EMBL" id="JAMWYS010000058">
    <property type="protein sequence ID" value="MCO4294662.1"/>
    <property type="molecule type" value="Genomic_DNA"/>
</dbReference>
<accession>A0A9X2F4M2</accession>
<protein>
    <recommendedName>
        <fullName evidence="4">Phosphatidate cytidylyltransferase</fullName>
    </recommendedName>
</protein>
<name>A0A9X2F4M2_9SPHI</name>
<proteinExistence type="predicted"/>
<feature type="transmembrane region" description="Helical" evidence="1">
    <location>
        <begin position="33"/>
        <end position="53"/>
    </location>
</feature>
<sequence>MKLSKIYLLLTVCLSALLTGCQVIESIFKAGVWAGVLMVAVIIGVLIFILRMFMGRKQ</sequence>
<evidence type="ECO:0000313" key="2">
    <source>
        <dbReference type="EMBL" id="MCO4294662.1"/>
    </source>
</evidence>
<keyword evidence="1" id="KW-1133">Transmembrane helix</keyword>
<keyword evidence="1" id="KW-0812">Transmembrane</keyword>
<evidence type="ECO:0000256" key="1">
    <source>
        <dbReference type="SAM" id="Phobius"/>
    </source>
</evidence>
<reference evidence="2" key="1">
    <citation type="submission" date="2022-06" db="EMBL/GenBank/DDBJ databases">
        <title>Solitalea sp. MAHUQ-68 isolated from rhizospheric soil.</title>
        <authorList>
            <person name="Huq M.A."/>
        </authorList>
    </citation>
    <scope>NUCLEOTIDE SEQUENCE</scope>
    <source>
        <strain evidence="2">MAHUQ-68</strain>
    </source>
</reference>
<dbReference type="PROSITE" id="PS51257">
    <property type="entry name" value="PROKAR_LIPOPROTEIN"/>
    <property type="match status" value="1"/>
</dbReference>
<dbReference type="RefSeq" id="WP_252589693.1">
    <property type="nucleotide sequence ID" value="NZ_JAMWYS010000058.1"/>
</dbReference>